<comment type="caution">
    <text evidence="10">The sequence shown here is derived from an EMBL/GenBank/DDBJ whole genome shotgun (WGS) entry which is preliminary data.</text>
</comment>
<evidence type="ECO:0000259" key="8">
    <source>
        <dbReference type="Pfam" id="PF00534"/>
    </source>
</evidence>
<dbReference type="EC" id="2.4.1.250" evidence="7"/>
<dbReference type="Gene3D" id="3.40.50.2000">
    <property type="entry name" value="Glycogen Phosphorylase B"/>
    <property type="match status" value="2"/>
</dbReference>
<proteinExistence type="inferred from homology"/>
<dbReference type="Pfam" id="PF00534">
    <property type="entry name" value="Glycos_transf_1"/>
    <property type="match status" value="1"/>
</dbReference>
<dbReference type="InterPro" id="IPR028098">
    <property type="entry name" value="Glyco_trans_4-like_N"/>
</dbReference>
<evidence type="ECO:0000256" key="2">
    <source>
        <dbReference type="ARBA" id="ARBA00022676"/>
    </source>
</evidence>
<feature type="domain" description="Glycosyl transferase family 1" evidence="8">
    <location>
        <begin position="226"/>
        <end position="413"/>
    </location>
</feature>
<keyword evidence="11" id="KW-1185">Reference proteome</keyword>
<comment type="catalytic activity">
    <reaction evidence="6 7">
        <text>1D-myo-inositol 3-phosphate + UDP-N-acetyl-alpha-D-glucosamine = 1D-myo-inositol 2-acetamido-2-deoxy-alpha-D-glucopyranoside 3-phosphate + UDP + H(+)</text>
        <dbReference type="Rhea" id="RHEA:26188"/>
        <dbReference type="ChEBI" id="CHEBI:15378"/>
        <dbReference type="ChEBI" id="CHEBI:57705"/>
        <dbReference type="ChEBI" id="CHEBI:58223"/>
        <dbReference type="ChEBI" id="CHEBI:58401"/>
        <dbReference type="ChEBI" id="CHEBI:58892"/>
        <dbReference type="EC" id="2.4.1.250"/>
    </reaction>
</comment>
<feature type="binding site" evidence="7">
    <location>
        <position position="251"/>
    </location>
    <ligand>
        <name>UDP-N-acetyl-alpha-D-glucosamine</name>
        <dbReference type="ChEBI" id="CHEBI:57705"/>
    </ligand>
</feature>
<dbReference type="SUPFAM" id="SSF53756">
    <property type="entry name" value="UDP-Glycosyltransferase/glycogen phosphorylase"/>
    <property type="match status" value="1"/>
</dbReference>
<evidence type="ECO:0000259" key="9">
    <source>
        <dbReference type="Pfam" id="PF13579"/>
    </source>
</evidence>
<feature type="binding site" evidence="7">
    <location>
        <position position="354"/>
    </location>
    <ligand>
        <name>UDP-N-acetyl-alpha-D-glucosamine</name>
        <dbReference type="ChEBI" id="CHEBI:57705"/>
    </ligand>
</feature>
<feature type="binding site" evidence="7">
    <location>
        <position position="33"/>
    </location>
    <ligand>
        <name>UDP-N-acetyl-alpha-D-glucosamine</name>
        <dbReference type="ChEBI" id="CHEBI:57705"/>
    </ligand>
</feature>
<dbReference type="InterPro" id="IPR017814">
    <property type="entry name" value="Mycothiol_biosynthesis_MshA"/>
</dbReference>
<dbReference type="PANTHER" id="PTHR12526">
    <property type="entry name" value="GLYCOSYLTRANSFERASE"/>
    <property type="match status" value="1"/>
</dbReference>
<feature type="binding site" evidence="7">
    <location>
        <position position="246"/>
    </location>
    <ligand>
        <name>UDP-N-acetyl-alpha-D-glucosamine</name>
        <dbReference type="ChEBI" id="CHEBI:57705"/>
    </ligand>
</feature>
<comment type="subunit">
    <text evidence="7">Homodimer.</text>
</comment>
<feature type="binding site" evidence="7">
    <location>
        <position position="124"/>
    </location>
    <ligand>
        <name>1D-myo-inositol 3-phosphate</name>
        <dbReference type="ChEBI" id="CHEBI:58401"/>
    </ligand>
</feature>
<protein>
    <recommendedName>
        <fullName evidence="7">D-inositol-3-phosphate glycosyltransferase</fullName>
        <ecNumber evidence="7">2.4.1.250</ecNumber>
    </recommendedName>
    <alternativeName>
        <fullName evidence="7">N-acetylglucosamine-inositol-phosphate N-acetylglucosaminyltransferase</fullName>
        <shortName evidence="7">GlcNAc-Ins-P N-acetylglucosaminyltransferase</shortName>
    </alternativeName>
</protein>
<evidence type="ECO:0000256" key="5">
    <source>
        <dbReference type="ARBA" id="ARBA00022842"/>
    </source>
</evidence>
<dbReference type="Pfam" id="PF13579">
    <property type="entry name" value="Glyco_trans_4_4"/>
    <property type="match status" value="1"/>
</dbReference>
<dbReference type="NCBIfam" id="TIGR03449">
    <property type="entry name" value="mycothiol_MshA"/>
    <property type="match status" value="1"/>
</dbReference>
<dbReference type="GO" id="GO:0102710">
    <property type="term" value="F:D-inositol-3-phosphate glycosyltransferase activity"/>
    <property type="evidence" value="ECO:0007669"/>
    <property type="project" value="UniProtKB-EC"/>
</dbReference>
<feature type="binding site" evidence="7">
    <location>
        <position position="333"/>
    </location>
    <ligand>
        <name>Mg(2+)</name>
        <dbReference type="ChEBI" id="CHEBI:18420"/>
    </ligand>
</feature>
<evidence type="ECO:0000313" key="11">
    <source>
        <dbReference type="Proteomes" id="UP001387100"/>
    </source>
</evidence>
<evidence type="ECO:0000256" key="1">
    <source>
        <dbReference type="ARBA" id="ARBA00008449"/>
    </source>
</evidence>
<feature type="binding site" evidence="7">
    <location>
        <position position="88"/>
    </location>
    <ligand>
        <name>1D-myo-inositol 3-phosphate</name>
        <dbReference type="ChEBI" id="CHEBI:58401"/>
    </ligand>
</feature>
<feature type="binding site" evidence="7">
    <location>
        <begin position="25"/>
        <end position="26"/>
    </location>
    <ligand>
        <name>UDP-N-acetyl-alpha-D-glucosamine</name>
        <dbReference type="ChEBI" id="CHEBI:57705"/>
    </ligand>
</feature>
<evidence type="ECO:0000256" key="6">
    <source>
        <dbReference type="ARBA" id="ARBA00048131"/>
    </source>
</evidence>
<keyword evidence="4 7" id="KW-0479">Metal-binding</keyword>
<feature type="binding site" evidence="7">
    <location>
        <position position="336"/>
    </location>
    <ligand>
        <name>Mg(2+)</name>
        <dbReference type="ChEBI" id="CHEBI:18420"/>
    </ligand>
</feature>
<comment type="similarity">
    <text evidence="1 7">Belongs to the glycosyltransferase group 1 family. MshA subfamily.</text>
</comment>
<dbReference type="InterPro" id="IPR001296">
    <property type="entry name" value="Glyco_trans_1"/>
</dbReference>
<dbReference type="HAMAP" id="MF_01695">
    <property type="entry name" value="MshA"/>
    <property type="match status" value="1"/>
</dbReference>
<evidence type="ECO:0000256" key="4">
    <source>
        <dbReference type="ARBA" id="ARBA00022723"/>
    </source>
</evidence>
<keyword evidence="2 7" id="KW-0328">Glycosyltransferase</keyword>
<dbReference type="EMBL" id="JBBIAA010000002">
    <property type="protein sequence ID" value="MEJ5944161.1"/>
    <property type="molecule type" value="Genomic_DNA"/>
</dbReference>
<feature type="binding site" evidence="7">
    <location>
        <begin position="30"/>
        <end position="35"/>
    </location>
    <ligand>
        <name>1D-myo-inositol 3-phosphate</name>
        <dbReference type="ChEBI" id="CHEBI:58401"/>
    </ligand>
</feature>
<evidence type="ECO:0000256" key="7">
    <source>
        <dbReference type="HAMAP-Rule" id="MF_01695"/>
    </source>
</evidence>
<organism evidence="10 11">
    <name type="scientific">Pseudokineococcus basanitobsidens</name>
    <dbReference type="NCBI Taxonomy" id="1926649"/>
    <lineage>
        <taxon>Bacteria</taxon>
        <taxon>Bacillati</taxon>
        <taxon>Actinomycetota</taxon>
        <taxon>Actinomycetes</taxon>
        <taxon>Kineosporiales</taxon>
        <taxon>Kineosporiaceae</taxon>
        <taxon>Pseudokineococcus</taxon>
    </lineage>
</organism>
<keyword evidence="3 7" id="KW-0808">Transferase</keyword>
<gene>
    <name evidence="7 10" type="primary">mshA</name>
    <name evidence="10" type="ORF">WDZ17_02495</name>
</gene>
<reference evidence="10 11" key="1">
    <citation type="journal article" date="2017" name="Int. J. Syst. Evol. Microbiol.">
        <title>Pseudokineococcus basanitobsidens sp. nov., isolated from volcanic rock.</title>
        <authorList>
            <person name="Lee D.W."/>
            <person name="Park M.Y."/>
            <person name="Kim J.J."/>
            <person name="Kim B.S."/>
        </authorList>
    </citation>
    <scope>NUCLEOTIDE SEQUENCE [LARGE SCALE GENOMIC DNA]</scope>
    <source>
        <strain evidence="10 11">DSM 103726</strain>
    </source>
</reference>
<dbReference type="PANTHER" id="PTHR12526:SF510">
    <property type="entry name" value="D-INOSITOL 3-PHOSPHATE GLYCOSYLTRANSFERASE"/>
    <property type="match status" value="1"/>
</dbReference>
<feature type="binding site" evidence="7">
    <location>
        <position position="360"/>
    </location>
    <ligand>
        <name>Mg(2+)</name>
        <dbReference type="ChEBI" id="CHEBI:18420"/>
    </ligand>
</feature>
<feature type="binding site" evidence="7">
    <location>
        <position position="19"/>
    </location>
    <ligand>
        <name>1D-myo-inositol 3-phosphate</name>
        <dbReference type="ChEBI" id="CHEBI:58401"/>
    </ligand>
</feature>
<evidence type="ECO:0000313" key="10">
    <source>
        <dbReference type="EMBL" id="MEJ5944161.1"/>
    </source>
</evidence>
<feature type="binding site" evidence="7">
    <location>
        <position position="168"/>
    </location>
    <ligand>
        <name>1D-myo-inositol 3-phosphate</name>
        <dbReference type="ChEBI" id="CHEBI:58401"/>
    </ligand>
</feature>
<feature type="binding site" evidence="7">
    <location>
        <position position="346"/>
    </location>
    <ligand>
        <name>UDP-N-acetyl-alpha-D-glucosamine</name>
        <dbReference type="ChEBI" id="CHEBI:57705"/>
    </ligand>
</feature>
<dbReference type="Proteomes" id="UP001387100">
    <property type="component" value="Unassembled WGS sequence"/>
</dbReference>
<comment type="function">
    <text evidence="7">Catalyzes the transfer of a N-acetyl-glucosamine moiety to 1D-myo-inositol 3-phosphate to produce 1D-myo-inositol 2-acetamido-2-deoxy-glucopyranoside 3-phosphate in the mycothiol biosynthesis pathway.</text>
</comment>
<sequence>MAHPHDRPSPGRVAMLSVHTSPLAQPGTGDAGGLNTYVRGLASALVRRGARVDLLTRATSPDQAPVVPVEDGVRVLHVAAGPRRELAKEELPPLTEAFVDAALASADEPGGRDGGGYDVVHAHYWLSGLVGARLSRAWDAPLVHSMHTMARVKDAHRGPGQDAEPAERVRGEEAVVAAADALVASTREEARELVDLYGADPARVDVVPPGVDLSAFGPEPVAGSADAERAALGLDPGDRVLLFAGRLQPLKGPDVLLRAAARLLERGPRATGPGRLVVVVVGGPSGSGEGSRARDGLRELARSLGLQAGPGGRDRDVVRFVDPQPSGDLARWYRAADVVAVPSRTESFGLVALEAQACGTPVVATATGGLRTAVVDGRTGVLVPDADPVSWAAALAGLLADDARRGRAGEAAAAHAAAFGWDATAARTLDVYARAALRRGRGAAPAGERARVRAGCR</sequence>
<feature type="binding site" evidence="7">
    <location>
        <position position="334"/>
    </location>
    <ligand>
        <name>Mg(2+)</name>
        <dbReference type="ChEBI" id="CHEBI:18420"/>
    </ligand>
</feature>
<keyword evidence="5 7" id="KW-0460">Magnesium</keyword>
<feature type="binding site" evidence="7">
    <location>
        <position position="324"/>
    </location>
    <ligand>
        <name>UDP-N-acetyl-alpha-D-glucosamine</name>
        <dbReference type="ChEBI" id="CHEBI:57705"/>
    </ligand>
</feature>
<feature type="domain" description="Glycosyltransferase subfamily 4-like N-terminal" evidence="9">
    <location>
        <begin position="32"/>
        <end position="210"/>
    </location>
</feature>
<accession>A0ABU8RGL6</accession>
<evidence type="ECO:0000256" key="3">
    <source>
        <dbReference type="ARBA" id="ARBA00022679"/>
    </source>
</evidence>
<feature type="binding site" evidence="7">
    <location>
        <position position="148"/>
    </location>
    <ligand>
        <name>1D-myo-inositol 3-phosphate</name>
        <dbReference type="ChEBI" id="CHEBI:58401"/>
    </ligand>
</feature>
<name>A0ABU8RGL6_9ACTN</name>